<keyword evidence="5" id="KW-1185">Reference proteome</keyword>
<dbReference type="eggNOG" id="COG0624">
    <property type="taxonomic scope" value="Bacteria"/>
</dbReference>
<dbReference type="InterPro" id="IPR011650">
    <property type="entry name" value="Peptidase_M20_dimer"/>
</dbReference>
<dbReference type="Pfam" id="PF01546">
    <property type="entry name" value="Peptidase_M20"/>
    <property type="match status" value="1"/>
</dbReference>
<dbReference type="GO" id="GO:0016787">
    <property type="term" value="F:hydrolase activity"/>
    <property type="evidence" value="ECO:0007669"/>
    <property type="project" value="UniProtKB-KW"/>
</dbReference>
<dbReference type="PANTHER" id="PTHR43808:SF28">
    <property type="entry name" value="[LYSW]-LYSINE_[LYSW]-ORNITHINE HYDROLASE"/>
    <property type="match status" value="1"/>
</dbReference>
<dbReference type="OrthoDB" id="9792335at2"/>
<evidence type="ECO:0000313" key="4">
    <source>
        <dbReference type="EMBL" id="AER67457.1"/>
    </source>
</evidence>
<dbReference type="InterPro" id="IPR050072">
    <property type="entry name" value="Peptidase_M20A"/>
</dbReference>
<dbReference type="KEGG" id="tli:Tlie_1735"/>
<dbReference type="Gene3D" id="3.40.630.10">
    <property type="entry name" value="Zn peptidases"/>
    <property type="match status" value="1"/>
</dbReference>
<dbReference type="NCBIfam" id="NF009555">
    <property type="entry name" value="PRK13004.1"/>
    <property type="match status" value="1"/>
</dbReference>
<gene>
    <name evidence="4" type="ordered locus">Tlie_1735</name>
</gene>
<dbReference type="HOGENOM" id="CLU_021802_2_1_0"/>
<name>G7V8J6_THELD</name>
<dbReference type="SUPFAM" id="SSF53187">
    <property type="entry name" value="Zn-dependent exopeptidases"/>
    <property type="match status" value="1"/>
</dbReference>
<accession>G7V8J6</accession>
<reference evidence="4 5" key="2">
    <citation type="journal article" date="2012" name="Stand. Genomic Sci.">
        <title>Genome sequence of the moderately thermophilic, amino-acid-degrading and sulfur-reducing bacterium Thermovirga lienii type strain (Cas60314(T)).</title>
        <authorList>
            <person name="Goker M."/>
            <person name="Saunders E."/>
            <person name="Lapidus A."/>
            <person name="Nolan M."/>
            <person name="Lucas S."/>
            <person name="Hammon N."/>
            <person name="Deshpande S."/>
            <person name="Cheng J.F."/>
            <person name="Han C."/>
            <person name="Tapia R."/>
            <person name="Goodwin L.A."/>
            <person name="Pitluck S."/>
            <person name="Liolios K."/>
            <person name="Mavromatis K."/>
            <person name="Pagani I."/>
            <person name="Ivanova N."/>
            <person name="Mikhailova N."/>
            <person name="Pati A."/>
            <person name="Chen A."/>
            <person name="Palaniappan K."/>
            <person name="Land M."/>
            <person name="Chang Y.J."/>
            <person name="Jeffries C.D."/>
            <person name="Brambilla E.M."/>
            <person name="Rohde M."/>
            <person name="Spring S."/>
            <person name="Detter J.C."/>
            <person name="Woyke T."/>
            <person name="Bristow J."/>
            <person name="Eisen J.A."/>
            <person name="Markowitz V."/>
            <person name="Hugenholtz P."/>
            <person name="Kyrpides N.C."/>
            <person name="Klenk H.P."/>
        </authorList>
    </citation>
    <scope>NUCLEOTIDE SEQUENCE [LARGE SCALE GENOMIC DNA]</scope>
    <source>
        <strain evidence="5">ATCC BAA-1197 / DSM 17291 / Cas60314</strain>
    </source>
</reference>
<protein>
    <submittedName>
        <fullName evidence="4">Peptidase dimerization domain protein</fullName>
    </submittedName>
</protein>
<dbReference type="AlphaFoldDB" id="G7V8J6"/>
<dbReference type="Pfam" id="PF07687">
    <property type="entry name" value="M20_dimer"/>
    <property type="match status" value="1"/>
</dbReference>
<sequence length="400" mass="43981">MLSESRRERLIKFCQDLIRIPSLSGEEKGVAQRIAQEMESLGYDKVEFDRYGNVIGTVVLGKGGRKILFEGHMDHVGISDMSKWSVDPYGAQIKDGKIYGRGSTDMKGNLSAMVLAAAFVKEDLAGELDGEINVAGCVHEECFEGVASEEIAKISRPDCVVIGEPSGLTLKRGQRGRAEVVLETYGKNAHSSNPSVGINAIKKMTKALLAIEDGFMPKRHPVLGEGILEVTDIISYPYPGASVVPDRCRCTFDRRLLEGEVKDEVLEQVKDLLSVVERDDPQFRYKVSLAVGEDRCYTGEPIIAERFAPGWIFPEDHPFVVAALEGLRSVGQHPQISHYYFCTNGSYYAGKANIPTVGFGGSLETLAHVDDEYIEIEHLQKACEGYFGISRGALLAKEVK</sequence>
<dbReference type="STRING" id="580340.Tlie_1735"/>
<evidence type="ECO:0000256" key="2">
    <source>
        <dbReference type="ARBA" id="ARBA00022801"/>
    </source>
</evidence>
<evidence type="ECO:0000313" key="5">
    <source>
        <dbReference type="Proteomes" id="UP000005868"/>
    </source>
</evidence>
<evidence type="ECO:0000256" key="1">
    <source>
        <dbReference type="ARBA" id="ARBA00022723"/>
    </source>
</evidence>
<dbReference type="Gene3D" id="3.30.70.360">
    <property type="match status" value="1"/>
</dbReference>
<dbReference type="PANTHER" id="PTHR43808">
    <property type="entry name" value="ACETYLORNITHINE DEACETYLASE"/>
    <property type="match status" value="1"/>
</dbReference>
<dbReference type="EMBL" id="CP003096">
    <property type="protein sequence ID" value="AER67457.1"/>
    <property type="molecule type" value="Genomic_DNA"/>
</dbReference>
<evidence type="ECO:0000259" key="3">
    <source>
        <dbReference type="Pfam" id="PF07687"/>
    </source>
</evidence>
<dbReference type="InterPro" id="IPR002933">
    <property type="entry name" value="Peptidase_M20"/>
</dbReference>
<keyword evidence="2" id="KW-0378">Hydrolase</keyword>
<proteinExistence type="predicted"/>
<feature type="domain" description="Peptidase M20 dimerisation" evidence="3">
    <location>
        <begin position="173"/>
        <end position="276"/>
    </location>
</feature>
<dbReference type="SUPFAM" id="SSF55031">
    <property type="entry name" value="Bacterial exopeptidase dimerisation domain"/>
    <property type="match status" value="1"/>
</dbReference>
<keyword evidence="1" id="KW-0479">Metal-binding</keyword>
<dbReference type="Proteomes" id="UP000005868">
    <property type="component" value="Chromosome"/>
</dbReference>
<dbReference type="GO" id="GO:0046872">
    <property type="term" value="F:metal ion binding"/>
    <property type="evidence" value="ECO:0007669"/>
    <property type="project" value="UniProtKB-KW"/>
</dbReference>
<dbReference type="InterPro" id="IPR036264">
    <property type="entry name" value="Bact_exopeptidase_dim_dom"/>
</dbReference>
<organism evidence="4 5">
    <name type="scientific">Thermovirga lienii (strain ATCC BAA-1197 / DSM 17291 / Cas60314)</name>
    <dbReference type="NCBI Taxonomy" id="580340"/>
    <lineage>
        <taxon>Bacteria</taxon>
        <taxon>Thermotogati</taxon>
        <taxon>Synergistota</taxon>
        <taxon>Synergistia</taxon>
        <taxon>Synergistales</taxon>
        <taxon>Thermovirgaceae</taxon>
        <taxon>Thermovirga</taxon>
    </lineage>
</organism>
<reference evidence="5" key="1">
    <citation type="submission" date="2011-10" db="EMBL/GenBank/DDBJ databases">
        <title>The complete genome of chromosome of Thermovirga lienii DSM 17291.</title>
        <authorList>
            <consortium name="US DOE Joint Genome Institute (JGI-PGF)"/>
            <person name="Lucas S."/>
            <person name="Copeland A."/>
            <person name="Lapidus A."/>
            <person name="Glavina del Rio T."/>
            <person name="Dalin E."/>
            <person name="Tice H."/>
            <person name="Bruce D."/>
            <person name="Goodwin L."/>
            <person name="Pitluck S."/>
            <person name="Peters L."/>
            <person name="Mikhailova N."/>
            <person name="Saunders E."/>
            <person name="Kyrpides N."/>
            <person name="Mavromatis K."/>
            <person name="Ivanova N."/>
            <person name="Last F.I."/>
            <person name="Brettin T."/>
            <person name="Detter J.C."/>
            <person name="Han C."/>
            <person name="Larimer F."/>
            <person name="Land M."/>
            <person name="Hauser L."/>
            <person name="Markowitz V."/>
            <person name="Cheng J.-F."/>
            <person name="Hugenholtz P."/>
            <person name="Woyke T."/>
            <person name="Wu D."/>
            <person name="Spring S."/>
            <person name="Schroeder M."/>
            <person name="Brambilla E.-M."/>
            <person name="Klenk H.-P."/>
            <person name="Eisen J.A."/>
        </authorList>
    </citation>
    <scope>NUCLEOTIDE SEQUENCE [LARGE SCALE GENOMIC DNA]</scope>
    <source>
        <strain evidence="5">ATCC BAA-1197 / DSM 17291 / Cas60314</strain>
    </source>
</reference>